<reference evidence="7" key="1">
    <citation type="submission" date="2017-01" db="EMBL/GenBank/DDBJ databases">
        <title>A deep insight into the sialotranscriptome of adult male and female Cluex tarsalis mosquitoes.</title>
        <authorList>
            <person name="Ribeiro J.M."/>
            <person name="Moreira F."/>
            <person name="Bernard K.A."/>
            <person name="Calvo E."/>
        </authorList>
    </citation>
    <scope>NUCLEOTIDE SEQUENCE</scope>
    <source>
        <strain evidence="7">Kern County</strain>
        <tissue evidence="7">Salivary glands</tissue>
    </source>
</reference>
<dbReference type="InterPro" id="IPR053010">
    <property type="entry name" value="SET_SmydA-8"/>
</dbReference>
<feature type="domain" description="MYND-type" evidence="6">
    <location>
        <begin position="25"/>
        <end position="61"/>
    </location>
</feature>
<feature type="domain" description="SET" evidence="5">
    <location>
        <begin position="62"/>
        <end position="297"/>
    </location>
</feature>
<evidence type="ECO:0000256" key="3">
    <source>
        <dbReference type="ARBA" id="ARBA00022833"/>
    </source>
</evidence>
<dbReference type="EMBL" id="GFDL01000075">
    <property type="protein sequence ID" value="JAV34970.1"/>
    <property type="molecule type" value="Transcribed_RNA"/>
</dbReference>
<dbReference type="PROSITE" id="PS01360">
    <property type="entry name" value="ZF_MYND_1"/>
    <property type="match status" value="1"/>
</dbReference>
<dbReference type="InterPro" id="IPR046341">
    <property type="entry name" value="SET_dom_sf"/>
</dbReference>
<dbReference type="GO" id="GO:0008757">
    <property type="term" value="F:S-adenosylmethionine-dependent methyltransferase activity"/>
    <property type="evidence" value="ECO:0007669"/>
    <property type="project" value="UniProtKB-ARBA"/>
</dbReference>
<dbReference type="InterPro" id="IPR002893">
    <property type="entry name" value="Znf_MYND"/>
</dbReference>
<keyword evidence="3" id="KW-0862">Zinc</keyword>
<evidence type="ECO:0000256" key="2">
    <source>
        <dbReference type="ARBA" id="ARBA00022771"/>
    </source>
</evidence>
<dbReference type="Gene3D" id="2.170.270.10">
    <property type="entry name" value="SET domain"/>
    <property type="match status" value="1"/>
</dbReference>
<keyword evidence="7" id="KW-0808">Transferase</keyword>
<dbReference type="GO" id="GO:0032259">
    <property type="term" value="P:methylation"/>
    <property type="evidence" value="ECO:0007669"/>
    <property type="project" value="UniProtKB-KW"/>
</dbReference>
<dbReference type="GO" id="GO:0008170">
    <property type="term" value="F:N-methyltransferase activity"/>
    <property type="evidence" value="ECO:0007669"/>
    <property type="project" value="UniProtKB-ARBA"/>
</dbReference>
<dbReference type="SUPFAM" id="SSF82199">
    <property type="entry name" value="SET domain"/>
    <property type="match status" value="1"/>
</dbReference>
<keyword evidence="2 4" id="KW-0863">Zinc-finger</keyword>
<protein>
    <submittedName>
        <fullName evidence="7">Putative histone tail methylase</fullName>
    </submittedName>
</protein>
<name>A0A1Q3G585_CULTA</name>
<dbReference type="GO" id="GO:0008276">
    <property type="term" value="F:protein methyltransferase activity"/>
    <property type="evidence" value="ECO:0007669"/>
    <property type="project" value="UniProtKB-ARBA"/>
</dbReference>
<dbReference type="CDD" id="cd20071">
    <property type="entry name" value="SET_SMYD"/>
    <property type="match status" value="1"/>
</dbReference>
<proteinExistence type="predicted"/>
<sequence>MVQDGKEDSAVVATAPAPAPGGRICPVCKEPATKRCSGCSAVYYCSVDHQKQDWKDHKNVCHPFKICSDERFGRYLVATKDIKAGEVVLKESPLVHGPAQITAPVCVGCLQGLVEKKFLECERCGWPVCRRECQDRPGHQAECKFTIARGSKMSMQHFYVPHPVYQCLIPLRCLLLAERNPAKWQALIKLESHEEQRRGTEQWRIDREGVAKLIPRFFKCENKWTEDEILRIIGILQVNGHEVPLTEPPSVAIYNNASMIEHSCRPNLSKSFTDKNEIVFWAPNKIAKGERLSICYSDVLWNTGSRLEHLKQTKLFQCTCVRCSDLTEFGTYFSAMRCSGFKKELNCAGLLLPESDKSWSDGKWVCDKCQGTVETPEILNIVNRCKLDHEAMEKTNEEHCKKYIQHYSRWLAPNHHYIVDVKILLSQIIGGGSPDAIKRISDESLMNKIKICQELIALFQKICPAEARVIGTTRFELHAALAEFGRRGVETKNPAVRSALEDSWFNASECVRMLSHEPSQLPESKICKQAEMNIASLKVLLGM</sequence>
<dbReference type="AlphaFoldDB" id="A0A1Q3G585"/>
<keyword evidence="1" id="KW-0479">Metal-binding</keyword>
<dbReference type="GO" id="GO:0008270">
    <property type="term" value="F:zinc ion binding"/>
    <property type="evidence" value="ECO:0007669"/>
    <property type="project" value="UniProtKB-KW"/>
</dbReference>
<dbReference type="PANTHER" id="PTHR46455">
    <property type="entry name" value="SET AND MYND DOMAIN CONTAINING, ARTHROPOD-SPECIFIC, MEMBER 4, ISOFORM A"/>
    <property type="match status" value="1"/>
</dbReference>
<organism evidence="7">
    <name type="scientific">Culex tarsalis</name>
    <name type="common">Encephalitis mosquito</name>
    <dbReference type="NCBI Taxonomy" id="7177"/>
    <lineage>
        <taxon>Eukaryota</taxon>
        <taxon>Metazoa</taxon>
        <taxon>Ecdysozoa</taxon>
        <taxon>Arthropoda</taxon>
        <taxon>Hexapoda</taxon>
        <taxon>Insecta</taxon>
        <taxon>Pterygota</taxon>
        <taxon>Neoptera</taxon>
        <taxon>Endopterygota</taxon>
        <taxon>Diptera</taxon>
        <taxon>Nematocera</taxon>
        <taxon>Culicoidea</taxon>
        <taxon>Culicidae</taxon>
        <taxon>Culicinae</taxon>
        <taxon>Culicini</taxon>
        <taxon>Culex</taxon>
        <taxon>Culex</taxon>
    </lineage>
</organism>
<dbReference type="PANTHER" id="PTHR46455:SF4">
    <property type="entry name" value="GH11294P"/>
    <property type="match status" value="1"/>
</dbReference>
<dbReference type="Gene3D" id="1.10.220.160">
    <property type="match status" value="1"/>
</dbReference>
<dbReference type="Gene3D" id="6.10.140.2220">
    <property type="match status" value="2"/>
</dbReference>
<dbReference type="Pfam" id="PF00856">
    <property type="entry name" value="SET"/>
    <property type="match status" value="1"/>
</dbReference>
<evidence type="ECO:0000259" key="5">
    <source>
        <dbReference type="PROSITE" id="PS50280"/>
    </source>
</evidence>
<accession>A0A1Q3G585</accession>
<evidence type="ECO:0000313" key="7">
    <source>
        <dbReference type="EMBL" id="JAV34970.1"/>
    </source>
</evidence>
<dbReference type="PROSITE" id="PS50865">
    <property type="entry name" value="ZF_MYND_2"/>
    <property type="match status" value="1"/>
</dbReference>
<keyword evidence="7" id="KW-0489">Methyltransferase</keyword>
<dbReference type="PROSITE" id="PS50280">
    <property type="entry name" value="SET"/>
    <property type="match status" value="1"/>
</dbReference>
<evidence type="ECO:0000256" key="1">
    <source>
        <dbReference type="ARBA" id="ARBA00022723"/>
    </source>
</evidence>
<dbReference type="InterPro" id="IPR001214">
    <property type="entry name" value="SET_dom"/>
</dbReference>
<evidence type="ECO:0000259" key="6">
    <source>
        <dbReference type="PROSITE" id="PS50865"/>
    </source>
</evidence>
<evidence type="ECO:0000256" key="4">
    <source>
        <dbReference type="PROSITE-ProRule" id="PRU00134"/>
    </source>
</evidence>
<dbReference type="Pfam" id="PF01753">
    <property type="entry name" value="zf-MYND"/>
    <property type="match status" value="1"/>
</dbReference>